<dbReference type="RefSeq" id="WP_283172680.1">
    <property type="nucleotide sequence ID" value="NZ_JAPNOA010000016.1"/>
</dbReference>
<gene>
    <name evidence="2" type="ORF">OUO13_04630</name>
</gene>
<protein>
    <submittedName>
        <fullName evidence="2">DUF2175 domain-containing protein</fullName>
    </submittedName>
</protein>
<dbReference type="AlphaFoldDB" id="A0A9X3IS34"/>
<dbReference type="EMBL" id="JAPNOA010000016">
    <property type="protein sequence ID" value="MCY0964464.1"/>
    <property type="molecule type" value="Genomic_DNA"/>
</dbReference>
<accession>A0A9X3IS34</accession>
<evidence type="ECO:0000313" key="2">
    <source>
        <dbReference type="EMBL" id="MCY0964464.1"/>
    </source>
</evidence>
<organism evidence="2 3">
    <name type="scientific">Parathalassolituus penaei</name>
    <dbReference type="NCBI Taxonomy" id="2997323"/>
    <lineage>
        <taxon>Bacteria</taxon>
        <taxon>Pseudomonadati</taxon>
        <taxon>Pseudomonadota</taxon>
        <taxon>Gammaproteobacteria</taxon>
        <taxon>Oceanospirillales</taxon>
        <taxon>Oceanospirillaceae</taxon>
        <taxon>Parathalassolituus</taxon>
    </lineage>
</organism>
<dbReference type="Proteomes" id="UP001150830">
    <property type="component" value="Unassembled WGS sequence"/>
</dbReference>
<keyword evidence="3" id="KW-1185">Reference proteome</keyword>
<proteinExistence type="predicted"/>
<feature type="region of interest" description="Disordered" evidence="1">
    <location>
        <begin position="66"/>
        <end position="86"/>
    </location>
</feature>
<evidence type="ECO:0000313" key="3">
    <source>
        <dbReference type="Proteomes" id="UP001150830"/>
    </source>
</evidence>
<name>A0A9X3IS34_9GAMM</name>
<evidence type="ECO:0000256" key="1">
    <source>
        <dbReference type="SAM" id="MobiDB-lite"/>
    </source>
</evidence>
<reference evidence="2" key="1">
    <citation type="submission" date="2022-11" db="EMBL/GenBank/DDBJ databases">
        <title>Parathalassolutuus dongxingensis gen. nov., sp. nov., a novel member of family Oceanospirillaceae isolated from a coastal shrimp pond in Guangxi, China.</title>
        <authorList>
            <person name="Chen H."/>
        </authorList>
    </citation>
    <scope>NUCLEOTIDE SEQUENCE</scope>
    <source>
        <strain evidence="2">G-43</strain>
    </source>
</reference>
<comment type="caution">
    <text evidence="2">The sequence shown here is derived from an EMBL/GenBank/DDBJ whole genome shotgun (WGS) entry which is preliminary data.</text>
</comment>
<sequence length="86" mass="9706">MSLNCVFCKKPVFGVGGLTVPELGPAHKNCYDAYRTMRRTFRTIDITRLSDAELADLKDLVLAEENDRKRHSGSDKSSLNDDIELF</sequence>